<evidence type="ECO:0000313" key="2">
    <source>
        <dbReference type="Proteomes" id="UP001156672"/>
    </source>
</evidence>
<dbReference type="EMBL" id="BSNW01000049">
    <property type="protein sequence ID" value="GLQ70129.1"/>
    <property type="molecule type" value="Genomic_DNA"/>
</dbReference>
<name>A0ABQ5X351_9PROT</name>
<sequence>MGAARAEVRVAEAVDFMAVEAPVGAFTVAAWDPVVWAGG</sequence>
<evidence type="ECO:0000313" key="1">
    <source>
        <dbReference type="EMBL" id="GLQ70129.1"/>
    </source>
</evidence>
<proteinExistence type="predicted"/>
<gene>
    <name evidence="1" type="ORF">GCM10007866_25820</name>
</gene>
<comment type="caution">
    <text evidence="1">The sequence shown here is derived from an EMBL/GenBank/DDBJ whole genome shotgun (WGS) entry which is preliminary data.</text>
</comment>
<keyword evidence="2" id="KW-1185">Reference proteome</keyword>
<dbReference type="Proteomes" id="UP001156672">
    <property type="component" value="Unassembled WGS sequence"/>
</dbReference>
<organism evidence="1 2">
    <name type="scientific">Gluconobacter albidus</name>
    <dbReference type="NCBI Taxonomy" id="318683"/>
    <lineage>
        <taxon>Bacteria</taxon>
        <taxon>Pseudomonadati</taxon>
        <taxon>Pseudomonadota</taxon>
        <taxon>Alphaproteobacteria</taxon>
        <taxon>Acetobacterales</taxon>
        <taxon>Acetobacteraceae</taxon>
        <taxon>Gluconobacter</taxon>
    </lineage>
</organism>
<protein>
    <submittedName>
        <fullName evidence="1">Uncharacterized protein</fullName>
    </submittedName>
</protein>
<accession>A0ABQ5X351</accession>
<reference evidence="2" key="1">
    <citation type="journal article" date="2019" name="Int. J. Syst. Evol. Microbiol.">
        <title>The Global Catalogue of Microorganisms (GCM) 10K type strain sequencing project: providing services to taxonomists for standard genome sequencing and annotation.</title>
        <authorList>
            <consortium name="The Broad Institute Genomics Platform"/>
            <consortium name="The Broad Institute Genome Sequencing Center for Infectious Disease"/>
            <person name="Wu L."/>
            <person name="Ma J."/>
        </authorList>
    </citation>
    <scope>NUCLEOTIDE SEQUENCE [LARGE SCALE GENOMIC DNA]</scope>
    <source>
        <strain evidence="2">NBRC 3250</strain>
    </source>
</reference>